<feature type="domain" description="Cytosolic endo-beta-N-acetylglucosaminidase C-terminal" evidence="1">
    <location>
        <begin position="130"/>
        <end position="247"/>
    </location>
</feature>
<dbReference type="AlphaFoldDB" id="A0A2P2KK63"/>
<dbReference type="InterPro" id="IPR057882">
    <property type="entry name" value="ENGase_C"/>
</dbReference>
<protein>
    <submittedName>
        <fullName evidence="2">Cytosolic endo-beta-N-acetylglucosaminidase-like</fullName>
    </submittedName>
</protein>
<reference evidence="2" key="1">
    <citation type="submission" date="2018-02" db="EMBL/GenBank/DDBJ databases">
        <title>Rhizophora mucronata_Transcriptome.</title>
        <authorList>
            <person name="Meera S.P."/>
            <person name="Sreeshan A."/>
            <person name="Augustine A."/>
        </authorList>
    </citation>
    <scope>NUCLEOTIDE SEQUENCE</scope>
    <source>
        <tissue evidence="2">Leaf</tissue>
    </source>
</reference>
<name>A0A2P2KK63_RHIMU</name>
<dbReference type="GO" id="GO:0033925">
    <property type="term" value="F:mannosyl-glycoprotein endo-beta-N-acetylglucosaminidase activity"/>
    <property type="evidence" value="ECO:0007669"/>
    <property type="project" value="InterPro"/>
</dbReference>
<dbReference type="EMBL" id="GGEC01025627">
    <property type="protein sequence ID" value="MBX06111.1"/>
    <property type="molecule type" value="Transcribed_RNA"/>
</dbReference>
<dbReference type="Pfam" id="PF25529">
    <property type="entry name" value="Ig_ENGASE1_C"/>
    <property type="match status" value="1"/>
</dbReference>
<accession>A0A2P2KK63</accession>
<evidence type="ECO:0000313" key="2">
    <source>
        <dbReference type="EMBL" id="MBX06111.1"/>
    </source>
</evidence>
<dbReference type="InterPro" id="IPR032979">
    <property type="entry name" value="ENGase"/>
</dbReference>
<organism evidence="2">
    <name type="scientific">Rhizophora mucronata</name>
    <name type="common">Asiatic mangrove</name>
    <dbReference type="NCBI Taxonomy" id="61149"/>
    <lineage>
        <taxon>Eukaryota</taxon>
        <taxon>Viridiplantae</taxon>
        <taxon>Streptophyta</taxon>
        <taxon>Embryophyta</taxon>
        <taxon>Tracheophyta</taxon>
        <taxon>Spermatophyta</taxon>
        <taxon>Magnoliopsida</taxon>
        <taxon>eudicotyledons</taxon>
        <taxon>Gunneridae</taxon>
        <taxon>Pentapetalae</taxon>
        <taxon>rosids</taxon>
        <taxon>fabids</taxon>
        <taxon>Malpighiales</taxon>
        <taxon>Rhizophoraceae</taxon>
        <taxon>Rhizophora</taxon>
    </lineage>
</organism>
<sequence length="248" mass="27675">MMQVKSEGSSLLSLAFQFTSILNNEGTSVLIASEEMEQLSCKFNKVIMPHQARKSKKATGWIIYDSNITMNGHLLTEIHAVCHRTKPGQREVRSMCETSNQDNALALASAEYHAVLGDVTIRKSEENLYLPTSTSWLVEGQYIKCSPVSQGYRTVSGKITWKLKAGNDFRFPNYNIFVEGLKDQVDGNRERGIEGSLEYLGVAHVEAFYVSDLSIPSDTSSLRFFVQVCGFDGACQSLDDSPFFQMDL</sequence>
<dbReference type="PANTHER" id="PTHR13246:SF1">
    <property type="entry name" value="CYTOSOLIC ENDO-BETA-N-ACETYLGLUCOSAMINIDASE"/>
    <property type="match status" value="1"/>
</dbReference>
<proteinExistence type="predicted"/>
<evidence type="ECO:0000259" key="1">
    <source>
        <dbReference type="Pfam" id="PF25529"/>
    </source>
</evidence>
<dbReference type="PANTHER" id="PTHR13246">
    <property type="entry name" value="ENDO BETA N-ACETYLGLUCOSAMINIDASE"/>
    <property type="match status" value="1"/>
</dbReference>